<gene>
    <name evidence="1" type="ORF">SNEC2469_LOCUS17680</name>
</gene>
<dbReference type="EMBL" id="CAJNJA010029405">
    <property type="protein sequence ID" value="CAE7626766.1"/>
    <property type="molecule type" value="Genomic_DNA"/>
</dbReference>
<accession>A0A812VM13</accession>
<dbReference type="Proteomes" id="UP000601435">
    <property type="component" value="Unassembled WGS sequence"/>
</dbReference>
<evidence type="ECO:0000313" key="2">
    <source>
        <dbReference type="Proteomes" id="UP000601435"/>
    </source>
</evidence>
<dbReference type="AlphaFoldDB" id="A0A812VM13"/>
<proteinExistence type="predicted"/>
<comment type="caution">
    <text evidence="1">The sequence shown here is derived from an EMBL/GenBank/DDBJ whole genome shotgun (WGS) entry which is preliminary data.</text>
</comment>
<dbReference type="OrthoDB" id="10411839at2759"/>
<sequence>MNLPSRRALRRESIQLHVIFDNLLDSGVSSDLVQDILKSIARAASKHQHQVIFTMQTREAPESVGNLNGATTRIAPQQDHSYGAYRWNEKETVQLIQTLQTDKPQDEIQMSLKFLMIAGGGVPGIQSSSR</sequence>
<evidence type="ECO:0000313" key="1">
    <source>
        <dbReference type="EMBL" id="CAE7626766.1"/>
    </source>
</evidence>
<protein>
    <submittedName>
        <fullName evidence="1">Uncharacterized protein</fullName>
    </submittedName>
</protein>
<name>A0A812VM13_9DINO</name>
<keyword evidence="2" id="KW-1185">Reference proteome</keyword>
<organism evidence="1 2">
    <name type="scientific">Symbiodinium necroappetens</name>
    <dbReference type="NCBI Taxonomy" id="1628268"/>
    <lineage>
        <taxon>Eukaryota</taxon>
        <taxon>Sar</taxon>
        <taxon>Alveolata</taxon>
        <taxon>Dinophyceae</taxon>
        <taxon>Suessiales</taxon>
        <taxon>Symbiodiniaceae</taxon>
        <taxon>Symbiodinium</taxon>
    </lineage>
</organism>
<reference evidence="1" key="1">
    <citation type="submission" date="2021-02" db="EMBL/GenBank/DDBJ databases">
        <authorList>
            <person name="Dougan E. K."/>
            <person name="Rhodes N."/>
            <person name="Thang M."/>
            <person name="Chan C."/>
        </authorList>
    </citation>
    <scope>NUCLEOTIDE SEQUENCE</scope>
</reference>